<feature type="binding site" evidence="19">
    <location>
        <position position="184"/>
    </location>
    <ligand>
        <name>Mg(2+)</name>
        <dbReference type="ChEBI" id="CHEBI:18420"/>
    </ligand>
</feature>
<reference evidence="22 23" key="2">
    <citation type="submission" date="2017-06" db="EMBL/GenBank/DDBJ databases">
        <authorList>
            <person name="Kim H.J."/>
            <person name="Triplett B.A."/>
        </authorList>
    </citation>
    <scope>NUCLEOTIDE SEQUENCE [LARGE SCALE GENOMIC DNA]</scope>
    <source>
        <strain evidence="22">Kingella_eburonensis</strain>
    </source>
</reference>
<evidence type="ECO:0000256" key="12">
    <source>
        <dbReference type="ARBA" id="ARBA00023136"/>
    </source>
</evidence>
<keyword evidence="9" id="KW-0732">Signal</keyword>
<dbReference type="PANTHER" id="PTHR30040">
    <property type="entry name" value="THIAMINE BIOSYNTHESIS LIPOPROTEIN APBE"/>
    <property type="match status" value="1"/>
</dbReference>
<evidence type="ECO:0000256" key="5">
    <source>
        <dbReference type="ARBA" id="ARBA00022519"/>
    </source>
</evidence>
<evidence type="ECO:0000256" key="14">
    <source>
        <dbReference type="ARBA" id="ARBA00023288"/>
    </source>
</evidence>
<keyword evidence="6 18" id="KW-0285">Flavoprotein</keyword>
<dbReference type="PIRSF" id="PIRSF006268">
    <property type="entry name" value="ApbE"/>
    <property type="match status" value="1"/>
</dbReference>
<evidence type="ECO:0000313" key="22">
    <source>
        <dbReference type="EMBL" id="SNB74920.1"/>
    </source>
</evidence>
<feature type="binding site" evidence="19">
    <location>
        <position position="300"/>
    </location>
    <ligand>
        <name>Mg(2+)</name>
        <dbReference type="ChEBI" id="CHEBI:18420"/>
    </ligand>
</feature>
<keyword evidence="13" id="KW-0564">Palmitate</keyword>
<proteinExistence type="inferred from homology"/>
<evidence type="ECO:0000256" key="13">
    <source>
        <dbReference type="ARBA" id="ARBA00023139"/>
    </source>
</evidence>
<evidence type="ECO:0000313" key="21">
    <source>
        <dbReference type="EMBL" id="SMQ13591.1"/>
    </source>
</evidence>
<dbReference type="SUPFAM" id="SSF143631">
    <property type="entry name" value="ApbE-like"/>
    <property type="match status" value="1"/>
</dbReference>
<organism evidence="22 23">
    <name type="scientific">Kingella negevensis</name>
    <dbReference type="NCBI Taxonomy" id="1522312"/>
    <lineage>
        <taxon>Bacteria</taxon>
        <taxon>Pseudomonadati</taxon>
        <taxon>Pseudomonadota</taxon>
        <taxon>Betaproteobacteria</taxon>
        <taxon>Neisseriales</taxon>
        <taxon>Neisseriaceae</taxon>
        <taxon>Kingella</taxon>
    </lineage>
</organism>
<comment type="catalytic activity">
    <reaction evidence="16 18 20">
        <text>L-threonyl-[protein] + FAD = FMN-L-threonyl-[protein] + AMP + H(+)</text>
        <dbReference type="Rhea" id="RHEA:36847"/>
        <dbReference type="Rhea" id="RHEA-COMP:11060"/>
        <dbReference type="Rhea" id="RHEA-COMP:11061"/>
        <dbReference type="ChEBI" id="CHEBI:15378"/>
        <dbReference type="ChEBI" id="CHEBI:30013"/>
        <dbReference type="ChEBI" id="CHEBI:57692"/>
        <dbReference type="ChEBI" id="CHEBI:74257"/>
        <dbReference type="ChEBI" id="CHEBI:456215"/>
        <dbReference type="EC" id="2.7.1.180"/>
    </reaction>
</comment>
<keyword evidence="10 18" id="KW-0274">FAD</keyword>
<evidence type="ECO:0000256" key="11">
    <source>
        <dbReference type="ARBA" id="ARBA00022842"/>
    </source>
</evidence>
<evidence type="ECO:0000256" key="6">
    <source>
        <dbReference type="ARBA" id="ARBA00022630"/>
    </source>
</evidence>
<evidence type="ECO:0000256" key="17">
    <source>
        <dbReference type="ARBA" id="ARBA00060485"/>
    </source>
</evidence>
<evidence type="ECO:0000313" key="23">
    <source>
        <dbReference type="Proteomes" id="UP000215450"/>
    </source>
</evidence>
<evidence type="ECO:0000256" key="18">
    <source>
        <dbReference type="PIRNR" id="PIRNR006268"/>
    </source>
</evidence>
<sequence length="348" mass="38395">MIPKKILPFLFSAAVLTACHSEQKNEMATLSGKTMGTTYTVKYIVPQNNKLPNSAQVQQELDSLLKEVNRQMSTYQNDSEISQFNQRKASQGEMPIADDFAAVVAESIRLNKVTEGALDVTVGPFVNLWGFGPDKTIRQAPTQEQLNATRNLVGLDKLIFKQPESGKKARLGKTIDGVYLDLSAIAKGFGVDKLADYFEQHHVENYLVEIGGELRGKGKNLQGETWRVGIEQPNIAQNQNSQVVVSLHNKALATSGDYRNFHMDDKGNRLSHIINPKTEQPISHNLASISVVADTTMTADGLATGLYVLGEKEALRLAEQQNLAIFLIIKTEDGFETRMSSAFKSLIN</sequence>
<keyword evidence="11 18" id="KW-0460">Magnesium</keyword>
<evidence type="ECO:0000256" key="19">
    <source>
        <dbReference type="PIRSR" id="PIRSR006268-2"/>
    </source>
</evidence>
<evidence type="ECO:0000256" key="16">
    <source>
        <dbReference type="ARBA" id="ARBA00048540"/>
    </source>
</evidence>
<comment type="cofactor">
    <cofactor evidence="19">
        <name>Mg(2+)</name>
        <dbReference type="ChEBI" id="CHEBI:18420"/>
    </cofactor>
    <cofactor evidence="19">
        <name>Mn(2+)</name>
        <dbReference type="ChEBI" id="CHEBI:29035"/>
    </cofactor>
    <text evidence="19">Magnesium. Can also use manganese.</text>
</comment>
<evidence type="ECO:0000256" key="7">
    <source>
        <dbReference type="ARBA" id="ARBA00022679"/>
    </source>
</evidence>
<keyword evidence="8 18" id="KW-0479">Metal-binding</keyword>
<evidence type="ECO:0000256" key="8">
    <source>
        <dbReference type="ARBA" id="ARBA00022723"/>
    </source>
</evidence>
<dbReference type="STRING" id="1522312.GCA_900177895_00770"/>
<evidence type="ECO:0000256" key="3">
    <source>
        <dbReference type="ARBA" id="ARBA00016337"/>
    </source>
</evidence>
<dbReference type="PROSITE" id="PS51257">
    <property type="entry name" value="PROKAR_LIPOPROTEIN"/>
    <property type="match status" value="1"/>
</dbReference>
<keyword evidence="5 20" id="KW-0997">Cell inner membrane</keyword>
<name>A0A238TBM8_9NEIS</name>
<protein>
    <recommendedName>
        <fullName evidence="3 18">FAD:protein FMN transferase</fullName>
        <ecNumber evidence="2 18">2.7.1.180</ecNumber>
    </recommendedName>
    <alternativeName>
        <fullName evidence="15 18">Flavin transferase</fullName>
    </alternativeName>
</protein>
<dbReference type="InterPro" id="IPR024932">
    <property type="entry name" value="ApbE"/>
</dbReference>
<evidence type="ECO:0000256" key="9">
    <source>
        <dbReference type="ARBA" id="ARBA00022729"/>
    </source>
</evidence>
<keyword evidence="23" id="KW-1185">Reference proteome</keyword>
<dbReference type="Proteomes" id="UP000215450">
    <property type="component" value="Unassembled WGS sequence"/>
</dbReference>
<dbReference type="Pfam" id="PF02424">
    <property type="entry name" value="ApbE"/>
    <property type="match status" value="1"/>
</dbReference>
<dbReference type="EMBL" id="FXUV01000085">
    <property type="protein sequence ID" value="SMQ13591.1"/>
    <property type="molecule type" value="Genomic_DNA"/>
</dbReference>
<dbReference type="GO" id="GO:0016740">
    <property type="term" value="F:transferase activity"/>
    <property type="evidence" value="ECO:0007669"/>
    <property type="project" value="UniProtKB-UniRule"/>
</dbReference>
<keyword evidence="7 18" id="KW-0808">Transferase</keyword>
<comment type="function">
    <text evidence="20">Flavin transferase that catalyzes the transfer of the FMN moiety of FAD and its covalent binding to the hydroxyl group of a threonine residue in a target flavoprotein.</text>
</comment>
<evidence type="ECO:0000256" key="15">
    <source>
        <dbReference type="ARBA" id="ARBA00031306"/>
    </source>
</evidence>
<dbReference type="EMBL" id="FXUV02000034">
    <property type="protein sequence ID" value="SNB74920.1"/>
    <property type="molecule type" value="Genomic_DNA"/>
</dbReference>
<gene>
    <name evidence="22" type="primary">apbE</name>
    <name evidence="21" type="ORF">KEBURONENSIS_00658</name>
    <name evidence="22" type="ORF">KEBURONENSIS_01543</name>
</gene>
<keyword evidence="12" id="KW-0472">Membrane</keyword>
<dbReference type="EC" id="2.7.1.180" evidence="2 18"/>
<comment type="similarity">
    <text evidence="1 18 20">Belongs to the ApbE family.</text>
</comment>
<evidence type="ECO:0000256" key="20">
    <source>
        <dbReference type="RuleBase" id="RU363002"/>
    </source>
</evidence>
<evidence type="ECO:0000256" key="4">
    <source>
        <dbReference type="ARBA" id="ARBA00022475"/>
    </source>
</evidence>
<evidence type="ECO:0000256" key="10">
    <source>
        <dbReference type="ARBA" id="ARBA00022827"/>
    </source>
</evidence>
<evidence type="ECO:0000256" key="1">
    <source>
        <dbReference type="ARBA" id="ARBA00008282"/>
    </source>
</evidence>
<dbReference type="RefSeq" id="WP_095063499.1">
    <property type="nucleotide sequence ID" value="NZ_CP123447.1"/>
</dbReference>
<feature type="binding site" evidence="19">
    <location>
        <position position="304"/>
    </location>
    <ligand>
        <name>Mg(2+)</name>
        <dbReference type="ChEBI" id="CHEBI:18420"/>
    </ligand>
</feature>
<keyword evidence="14 20" id="KW-0449">Lipoprotein</keyword>
<dbReference type="FunFam" id="3.10.520.10:FF:000001">
    <property type="entry name" value="FAD:protein FMN transferase"/>
    <property type="match status" value="1"/>
</dbReference>
<dbReference type="GO" id="GO:0005886">
    <property type="term" value="C:plasma membrane"/>
    <property type="evidence" value="ECO:0007669"/>
    <property type="project" value="UniProtKB-SubCell"/>
</dbReference>
<reference evidence="21" key="1">
    <citation type="submission" date="2017-05" db="EMBL/GenBank/DDBJ databases">
        <authorList>
            <person name="Song R."/>
            <person name="Chenine A.L."/>
            <person name="Ruprecht R.M."/>
        </authorList>
    </citation>
    <scope>NUCLEOTIDE SEQUENCE</scope>
    <source>
        <strain evidence="21">Kingella_eburonensis</strain>
    </source>
</reference>
<dbReference type="GO" id="GO:0046872">
    <property type="term" value="F:metal ion binding"/>
    <property type="evidence" value="ECO:0007669"/>
    <property type="project" value="UniProtKB-UniRule"/>
</dbReference>
<dbReference type="Gene3D" id="3.10.520.10">
    <property type="entry name" value="ApbE-like domains"/>
    <property type="match status" value="1"/>
</dbReference>
<evidence type="ECO:0000256" key="2">
    <source>
        <dbReference type="ARBA" id="ARBA00011955"/>
    </source>
</evidence>
<dbReference type="InterPro" id="IPR003374">
    <property type="entry name" value="ApbE-like_sf"/>
</dbReference>
<comment type="subcellular location">
    <subcellularLocation>
        <location evidence="17 20">Cell inner membrane</location>
        <topology evidence="17 20">Lipid-anchor</topology>
        <orientation evidence="17 20">Periplasmic side</orientation>
    </subcellularLocation>
</comment>
<keyword evidence="4" id="KW-1003">Cell membrane</keyword>
<dbReference type="AlphaFoldDB" id="A0A238TBM8"/>
<dbReference type="PANTHER" id="PTHR30040:SF2">
    <property type="entry name" value="FAD:PROTEIN FMN TRANSFERASE"/>
    <property type="match status" value="1"/>
</dbReference>
<accession>A0A238TBM8</accession>
<dbReference type="OrthoDB" id="9778595at2"/>